<sequence length="459" mass="53608">MNIINFISDCYANELKIALDENIKRQTWQEVKNLSTEINRHCGYINLLSRKYFIQWLNLVCNINITDTNNIIDYITIWEFINGNAINVNNNRLVLIPTETQDRVSISIPQEWLKIPEWVGSYYVIVGVNLEENYLDFWGYINYDNLQENGETDNLNHTVNLPYECLETDLNLMALEYEYSWENIPQVSPLKCLSPQIQKNLITELENSFFPRLSLDFSDWLSLVSIADARYKLYSHRQSISLGDLLKNKTENILRKGWQSLQDFIKDNFETDFDLKMSPAFRSISPQEGLNVLVKNDNYGQILEILNTIPNWQIRENLQQEFIRVLVDLINNTNDEEILWSSVFALESLQANHSLCSKGYGKLINFDEENKNYCLLINILPRNFGQISIFVRVSVLSNEDNLPESLSLKILDENEDLFQAIISEKGDNTIQYKFWADEGETFKIQVSCNNNYIEDTFKV</sequence>
<name>A0A844GQZ4_9CHRO</name>
<proteinExistence type="predicted"/>
<dbReference type="AlphaFoldDB" id="A0A844GQZ4"/>
<accession>A0A844GQZ4</accession>
<organism evidence="1 2">
    <name type="scientific">Cyanobacterium aponinum 0216</name>
    <dbReference type="NCBI Taxonomy" id="2676140"/>
    <lineage>
        <taxon>Bacteria</taxon>
        <taxon>Bacillati</taxon>
        <taxon>Cyanobacteriota</taxon>
        <taxon>Cyanophyceae</taxon>
        <taxon>Oscillatoriophycideae</taxon>
        <taxon>Chroococcales</taxon>
        <taxon>Geminocystaceae</taxon>
        <taxon>Cyanobacterium</taxon>
    </lineage>
</organism>
<dbReference type="RefSeq" id="WP_155083723.1">
    <property type="nucleotide sequence ID" value="NZ_WMIA01000008.1"/>
</dbReference>
<dbReference type="Pfam" id="PF08852">
    <property type="entry name" value="DUF1822"/>
    <property type="match status" value="1"/>
</dbReference>
<evidence type="ECO:0000313" key="2">
    <source>
        <dbReference type="Proteomes" id="UP000437131"/>
    </source>
</evidence>
<dbReference type="InterPro" id="IPR014951">
    <property type="entry name" value="DUF1822"/>
</dbReference>
<reference evidence="1 2" key="1">
    <citation type="submission" date="2019-11" db="EMBL/GenBank/DDBJ databases">
        <title>Isolation of a new High Light Tolerant Cyanobacteria.</title>
        <authorList>
            <person name="Dobson Z."/>
            <person name="Vaughn N."/>
            <person name="Vaughn M."/>
            <person name="Fromme P."/>
            <person name="Mazor Y."/>
        </authorList>
    </citation>
    <scope>NUCLEOTIDE SEQUENCE [LARGE SCALE GENOMIC DNA]</scope>
    <source>
        <strain evidence="1 2">0216</strain>
    </source>
</reference>
<gene>
    <name evidence="1" type="ORF">GGC33_08195</name>
</gene>
<comment type="caution">
    <text evidence="1">The sequence shown here is derived from an EMBL/GenBank/DDBJ whole genome shotgun (WGS) entry which is preliminary data.</text>
</comment>
<dbReference type="EMBL" id="WMIA01000008">
    <property type="protein sequence ID" value="MTF38907.1"/>
    <property type="molecule type" value="Genomic_DNA"/>
</dbReference>
<evidence type="ECO:0000313" key="1">
    <source>
        <dbReference type="EMBL" id="MTF38907.1"/>
    </source>
</evidence>
<protein>
    <submittedName>
        <fullName evidence="1">DUF1822 family protein</fullName>
    </submittedName>
</protein>
<dbReference type="Proteomes" id="UP000437131">
    <property type="component" value="Unassembled WGS sequence"/>
</dbReference>